<keyword evidence="3" id="KW-1185">Reference proteome</keyword>
<reference evidence="2" key="1">
    <citation type="submission" date="2013-03" db="EMBL/GenBank/DDBJ databases">
        <title>Genome Sequence of the Profundibacterium mesophilum strain KAUST100406-0324T from Red Sea, a novel genus in the family Rhodobacteraceae.</title>
        <authorList>
            <person name="Essack M."/>
            <person name="Alam I."/>
            <person name="Lafi F."/>
            <person name="Alawi W."/>
            <person name="Kamanu F."/>
            <person name="Al-Suwailem A."/>
            <person name="Lee O.O."/>
            <person name="Xu Y."/>
            <person name="Bajic V."/>
            <person name="Qian P.-Y."/>
            <person name="Archer J."/>
        </authorList>
    </citation>
    <scope>NUCLEOTIDE SEQUENCE</scope>
    <source>
        <strain evidence="2">KAUST100406-0324</strain>
    </source>
</reference>
<evidence type="ECO:0000313" key="3">
    <source>
        <dbReference type="Proteomes" id="UP000698242"/>
    </source>
</evidence>
<feature type="transmembrane region" description="Helical" evidence="1">
    <location>
        <begin position="56"/>
        <end position="80"/>
    </location>
</feature>
<keyword evidence="1" id="KW-0812">Transmembrane</keyword>
<protein>
    <submittedName>
        <fullName evidence="2">Uncharacterized protein</fullName>
    </submittedName>
</protein>
<name>A0A921NSQ8_9RHOB</name>
<feature type="transmembrane region" description="Helical" evidence="1">
    <location>
        <begin position="104"/>
        <end position="130"/>
    </location>
</feature>
<evidence type="ECO:0000256" key="1">
    <source>
        <dbReference type="SAM" id="Phobius"/>
    </source>
</evidence>
<proteinExistence type="predicted"/>
<accession>A0A921NSQ8</accession>
<organism evidence="2 3">
    <name type="scientific">Profundibacterium mesophilum KAUST100406-0324</name>
    <dbReference type="NCBI Taxonomy" id="1037889"/>
    <lineage>
        <taxon>Bacteria</taxon>
        <taxon>Pseudomonadati</taxon>
        <taxon>Pseudomonadota</taxon>
        <taxon>Alphaproteobacteria</taxon>
        <taxon>Rhodobacterales</taxon>
        <taxon>Roseobacteraceae</taxon>
        <taxon>Profundibacterium</taxon>
    </lineage>
</organism>
<dbReference type="EMBL" id="APKE01000022">
    <property type="protein sequence ID" value="KAF0675844.1"/>
    <property type="molecule type" value="Genomic_DNA"/>
</dbReference>
<sequence length="134" mass="14719">MTRRENVERQEFAEERASLWKLTLGPVTWAVHFAASYSLTAVWCAKLAAPQDDITLLRLIIGAGTIVALVVILLFGLSAWRQWNYTQTGRATHAFGDAENRHEFLGHAATLLCGVSFIGTLYTAIPVLVIGSCT</sequence>
<dbReference type="RefSeq" id="WP_236549760.1">
    <property type="nucleotide sequence ID" value="NZ_APKE01000022.1"/>
</dbReference>
<keyword evidence="1" id="KW-0472">Membrane</keyword>
<gene>
    <name evidence="2" type="ORF">PMES_01930</name>
</gene>
<evidence type="ECO:0000313" key="2">
    <source>
        <dbReference type="EMBL" id="KAF0675844.1"/>
    </source>
</evidence>
<comment type="caution">
    <text evidence="2">The sequence shown here is derived from an EMBL/GenBank/DDBJ whole genome shotgun (WGS) entry which is preliminary data.</text>
</comment>
<keyword evidence="1" id="KW-1133">Transmembrane helix</keyword>
<dbReference type="Proteomes" id="UP000698242">
    <property type="component" value="Unassembled WGS sequence"/>
</dbReference>
<feature type="transmembrane region" description="Helical" evidence="1">
    <location>
        <begin position="29"/>
        <end position="49"/>
    </location>
</feature>
<dbReference type="AlphaFoldDB" id="A0A921NSQ8"/>